<evidence type="ECO:0000313" key="16">
    <source>
        <dbReference type="Proteomes" id="UP000076584"/>
    </source>
</evidence>
<keyword evidence="8" id="KW-0378">Hydrolase</keyword>
<comment type="subcellular location">
    <subcellularLocation>
        <location evidence="4">Nucleus</location>
    </subcellularLocation>
</comment>
<dbReference type="Pfam" id="PF05011">
    <property type="entry name" value="DBR1"/>
    <property type="match status" value="1"/>
</dbReference>
<dbReference type="SMART" id="SM01124">
    <property type="entry name" value="DBR1"/>
    <property type="match status" value="1"/>
</dbReference>
<evidence type="ECO:0000256" key="6">
    <source>
        <dbReference type="ARBA" id="ARBA00022664"/>
    </source>
</evidence>
<evidence type="ECO:0000256" key="7">
    <source>
        <dbReference type="ARBA" id="ARBA00022723"/>
    </source>
</evidence>
<dbReference type="SUPFAM" id="SSF56300">
    <property type="entry name" value="Metallo-dependent phosphatases"/>
    <property type="match status" value="1"/>
</dbReference>
<feature type="non-terminal residue" evidence="15">
    <location>
        <position position="1"/>
    </location>
</feature>
<accession>A0A167CK58</accession>
<comment type="similarity">
    <text evidence="5">Belongs to the lariat debranching enzyme family.</text>
</comment>
<evidence type="ECO:0000256" key="10">
    <source>
        <dbReference type="ARBA" id="ARBA00023004"/>
    </source>
</evidence>
<keyword evidence="7" id="KW-0479">Metal-binding</keyword>
<evidence type="ECO:0000256" key="8">
    <source>
        <dbReference type="ARBA" id="ARBA00022801"/>
    </source>
</evidence>
<dbReference type="InterPro" id="IPR000073">
    <property type="entry name" value="AB_hydrolase_1"/>
</dbReference>
<name>A0A167CK58_COLIC</name>
<feature type="compositionally biased region" description="Basic and acidic residues" evidence="13">
    <location>
        <begin position="737"/>
        <end position="754"/>
    </location>
</feature>
<keyword evidence="6" id="KW-0507">mRNA processing</keyword>
<reference evidence="15 16" key="1">
    <citation type="submission" date="2015-06" db="EMBL/GenBank/DDBJ databases">
        <title>Survival trade-offs in plant roots during colonization by closely related pathogenic and mutualistic fungi.</title>
        <authorList>
            <person name="Hacquard S."/>
            <person name="Kracher B."/>
            <person name="Hiruma K."/>
            <person name="Weinman A."/>
            <person name="Muench P."/>
            <person name="Garrido Oter R."/>
            <person name="Ver Loren van Themaat E."/>
            <person name="Dallerey J.-F."/>
            <person name="Damm U."/>
            <person name="Henrissat B."/>
            <person name="Lespinet O."/>
            <person name="Thon M."/>
            <person name="Kemen E."/>
            <person name="McHardy A.C."/>
            <person name="Schulze-Lefert P."/>
            <person name="O'Connell R.J."/>
        </authorList>
    </citation>
    <scope>NUCLEOTIDE SEQUENCE [LARGE SCALE GENOMIC DNA]</scope>
    <source>
        <strain evidence="15 16">MAFF 238704</strain>
    </source>
</reference>
<dbReference type="STRING" id="1573173.A0A167CK58"/>
<keyword evidence="11" id="KW-0464">Manganese</keyword>
<comment type="cofactor">
    <cofactor evidence="2">
        <name>Zn(2+)</name>
        <dbReference type="ChEBI" id="CHEBI:29105"/>
    </cofactor>
</comment>
<feature type="domain" description="Lariat debranching enzyme C-terminal" evidence="14">
    <location>
        <begin position="776"/>
        <end position="926"/>
    </location>
</feature>
<evidence type="ECO:0000313" key="15">
    <source>
        <dbReference type="EMBL" id="KZL82697.1"/>
    </source>
</evidence>
<dbReference type="InterPro" id="IPR041816">
    <property type="entry name" value="Dbr1_N"/>
</dbReference>
<dbReference type="InterPro" id="IPR029052">
    <property type="entry name" value="Metallo-depent_PP-like"/>
</dbReference>
<dbReference type="Pfam" id="PF12697">
    <property type="entry name" value="Abhydrolase_6"/>
    <property type="match status" value="1"/>
</dbReference>
<keyword evidence="16" id="KW-1185">Reference proteome</keyword>
<evidence type="ECO:0000256" key="5">
    <source>
        <dbReference type="ARBA" id="ARBA00006045"/>
    </source>
</evidence>
<feature type="compositionally biased region" description="Basic residues" evidence="13">
    <location>
        <begin position="949"/>
        <end position="968"/>
    </location>
</feature>
<evidence type="ECO:0000256" key="4">
    <source>
        <dbReference type="ARBA" id="ARBA00004123"/>
    </source>
</evidence>
<feature type="compositionally biased region" description="Acidic residues" evidence="13">
    <location>
        <begin position="693"/>
        <end position="706"/>
    </location>
</feature>
<dbReference type="PANTHER" id="PTHR12849">
    <property type="entry name" value="RNA LARIAT DEBRANCHING ENZYME"/>
    <property type="match status" value="1"/>
</dbReference>
<evidence type="ECO:0000256" key="9">
    <source>
        <dbReference type="ARBA" id="ARBA00022833"/>
    </source>
</evidence>
<dbReference type="EMBL" id="LFIW01001369">
    <property type="protein sequence ID" value="KZL82697.1"/>
    <property type="molecule type" value="Genomic_DNA"/>
</dbReference>
<keyword evidence="12" id="KW-0539">Nucleus</keyword>
<dbReference type="InterPro" id="IPR004843">
    <property type="entry name" value="Calcineurin-like_PHP"/>
</dbReference>
<dbReference type="PANTHER" id="PTHR12849:SF0">
    <property type="entry name" value="LARIAT DEBRANCHING ENZYME"/>
    <property type="match status" value="1"/>
</dbReference>
<dbReference type="InterPro" id="IPR029058">
    <property type="entry name" value="AB_hydrolase_fold"/>
</dbReference>
<feature type="compositionally biased region" description="Low complexity" evidence="13">
    <location>
        <begin position="671"/>
        <end position="687"/>
    </location>
</feature>
<gene>
    <name evidence="15" type="ORF">CI238_07328</name>
</gene>
<dbReference type="SUPFAM" id="SSF53474">
    <property type="entry name" value="alpha/beta-Hydrolases"/>
    <property type="match status" value="1"/>
</dbReference>
<dbReference type="InterPro" id="IPR007708">
    <property type="entry name" value="DBR1_C"/>
</dbReference>
<feature type="compositionally biased region" description="Pro residues" evidence="13">
    <location>
        <begin position="763"/>
        <end position="778"/>
    </location>
</feature>
<dbReference type="GO" id="GO:0008419">
    <property type="term" value="F:RNA lariat debranching enzyme activity"/>
    <property type="evidence" value="ECO:0007669"/>
    <property type="project" value="TreeGrafter"/>
</dbReference>
<evidence type="ECO:0000256" key="2">
    <source>
        <dbReference type="ARBA" id="ARBA00001947"/>
    </source>
</evidence>
<dbReference type="GO" id="GO:0046872">
    <property type="term" value="F:metal ion binding"/>
    <property type="evidence" value="ECO:0007669"/>
    <property type="project" value="UniProtKB-KW"/>
</dbReference>
<comment type="cofactor">
    <cofactor evidence="1">
        <name>Mn(2+)</name>
        <dbReference type="ChEBI" id="CHEBI:29035"/>
    </cofactor>
</comment>
<evidence type="ECO:0000256" key="3">
    <source>
        <dbReference type="ARBA" id="ARBA00001954"/>
    </source>
</evidence>
<keyword evidence="10" id="KW-0408">Iron</keyword>
<evidence type="ECO:0000259" key="14">
    <source>
        <dbReference type="SMART" id="SM01124"/>
    </source>
</evidence>
<dbReference type="GO" id="GO:0005634">
    <property type="term" value="C:nucleus"/>
    <property type="evidence" value="ECO:0007669"/>
    <property type="project" value="UniProtKB-SubCell"/>
</dbReference>
<dbReference type="Pfam" id="PF00149">
    <property type="entry name" value="Metallophos"/>
    <property type="match status" value="1"/>
</dbReference>
<dbReference type="Gene3D" id="3.40.50.1820">
    <property type="entry name" value="alpha/beta hydrolase"/>
    <property type="match status" value="1"/>
</dbReference>
<feature type="region of interest" description="Disordered" evidence="13">
    <location>
        <begin position="930"/>
        <end position="979"/>
    </location>
</feature>
<feature type="compositionally biased region" description="Gly residues" evidence="13">
    <location>
        <begin position="969"/>
        <end position="979"/>
    </location>
</feature>
<comment type="cofactor">
    <cofactor evidence="3">
        <name>Fe(2+)</name>
        <dbReference type="ChEBI" id="CHEBI:29033"/>
    </cofactor>
</comment>
<organism evidence="15 16">
    <name type="scientific">Colletotrichum incanum</name>
    <name type="common">Soybean anthracnose fungus</name>
    <dbReference type="NCBI Taxonomy" id="1573173"/>
    <lineage>
        <taxon>Eukaryota</taxon>
        <taxon>Fungi</taxon>
        <taxon>Dikarya</taxon>
        <taxon>Ascomycota</taxon>
        <taxon>Pezizomycotina</taxon>
        <taxon>Sordariomycetes</taxon>
        <taxon>Hypocreomycetidae</taxon>
        <taxon>Glomerellales</taxon>
        <taxon>Glomerellaceae</taxon>
        <taxon>Colletotrichum</taxon>
        <taxon>Colletotrichum spaethianum species complex</taxon>
    </lineage>
</organism>
<evidence type="ECO:0000256" key="12">
    <source>
        <dbReference type="ARBA" id="ARBA00023242"/>
    </source>
</evidence>
<evidence type="ECO:0000256" key="1">
    <source>
        <dbReference type="ARBA" id="ARBA00001936"/>
    </source>
</evidence>
<sequence length="979" mass="109045">LAGSAFSSISSQTVLTNVKDNFDIVETYAFHLATTYSTEPADMGLLDFKLTYQWLYWTAHTGEPLAAPKGLTRHWVETPSGSIEILSNQDANPTTSKTPIFFIHGGMGSAWVWTEYMQYFAKHDVPCYAVSLRGHGNSWHPSFFRMVYLTTRQNLADDAIEAIKWVQERQGSEVMLVGHSSGGGLSQGILSAKQAHVKGLALLGAVPGFGSYGVYINWAMFDPWFAVRMLFHGWHPNSPLSHPFLVKQAFFGDQMPESAVLDFQKHVNRYESFLWPISMMKPFAMAVNVVSSIDGWGSSERIMVLAGTQDKMMTHDVMSKLAAFYRTAFAKLVGDKKLDAKVDEIKPLSGEGDNDDEGSGVRLAWVPGAGHHLQNDIMWEVGANKLLAFYEQLCNRTSLNLRLTTTNQGTIIKMATHTFETNGVRIAVEGCGHGTLNAIYAAVAASCEARGWDGVDLLIIGGDFQAARNAADLTVMSVPAKYRELGDFWEYYAGHRTAPYLTVFAGGNHEAASHMWELFYGGWAAPNIYYLGAANVLRLGPLRIAGMSGIWKGFDYRKVHHERLPMGPDEIKSFYHVREVDVRKLLLLREQVDIGISHDWPRAIERWGDEKALWRMKPDFERESKDGTLGNVAAEYVCDRLRPPYWFSAHLHCKFAALKIYKDKDATTKETASAPVESAAPASAHEPVIAPDNPDEIDLDGDEEITDAPAPVQANPNEISLDDDDDDNEQPTTSEKSTSKEESTAKTSVPEELRAQLPASFIRPPPQPKRTPGQPVPPTITNKQVNFLALDKCLPRRHFLQLLEAHPHNVLPADQPSPTRPFRLQYDPEWLAITRVFHSSLRIGDPSAQPSTDLGEEHYVPLIDAERQWVEENVVKQDKLDVPLNFEITAPPHVEGEPESVPHQPFEYTNPQTSAFCELLEVENLWDASEEERMERKAKGPPTGEFRGHRGRGRGFHRGGGRGGRGRGRGGGGRGKGWY</sequence>
<dbReference type="AlphaFoldDB" id="A0A167CK58"/>
<evidence type="ECO:0000256" key="11">
    <source>
        <dbReference type="ARBA" id="ARBA00023211"/>
    </source>
</evidence>
<dbReference type="Proteomes" id="UP000076584">
    <property type="component" value="Unassembled WGS sequence"/>
</dbReference>
<protein>
    <submittedName>
        <fullName evidence="15">Lariat debranching enzyme domain-containing protein</fullName>
    </submittedName>
</protein>
<evidence type="ECO:0000256" key="13">
    <source>
        <dbReference type="SAM" id="MobiDB-lite"/>
    </source>
</evidence>
<dbReference type="CDD" id="cd00844">
    <property type="entry name" value="MPP_Dbr1_N"/>
    <property type="match status" value="1"/>
</dbReference>
<proteinExistence type="inferred from homology"/>
<keyword evidence="9" id="KW-0862">Zinc</keyword>
<feature type="region of interest" description="Disordered" evidence="13">
    <location>
        <begin position="671"/>
        <end position="780"/>
    </location>
</feature>
<dbReference type="GO" id="GO:0000398">
    <property type="term" value="P:mRNA splicing, via spliceosome"/>
    <property type="evidence" value="ECO:0007669"/>
    <property type="project" value="TreeGrafter"/>
</dbReference>
<feature type="compositionally biased region" description="Acidic residues" evidence="13">
    <location>
        <begin position="720"/>
        <end position="729"/>
    </location>
</feature>
<comment type="caution">
    <text evidence="15">The sequence shown here is derived from an EMBL/GenBank/DDBJ whole genome shotgun (WGS) entry which is preliminary data.</text>
</comment>